<proteinExistence type="predicted"/>
<accession>A0ABV9E9R0</accession>
<name>A0ABV9E9R0_9ACTN</name>
<sequence length="1126" mass="124563">MADEFAVGGRIGDRWRAMGAERGALGRAIGPETDAEGRGRRQTFERGEICWSEDQKAIVTAYRLWNEAVFEWAILERFTYDYFRIDVAVDGASQGQWNFAIHGHPDRGRRRIKLNGYGEYAFTVRGCDDPDESKQGWTVPVHVRVEPTGPDGGFPVRGVIAERWHELGGVAGALGRPLAEETVGGGDYHVQQFEHGAVAAYPRLGPHMAVLAYRQGRDVVINWGYIEGAISAESIVEVILPESGSAEPVFTQRMPLSAFATLEWARQSASSGAVRYRPKLPGTYLIRVTDFVGRIFGLQIRVDLADLHLDAPQRGGTPGRAFATHDARVLALVDYATRTRTPIPGDPTVGEDVAMALVARLHALSLDPEHKVPGELPSHLLVNEVLKDLSPGVVGTDAGEFILVWVCKTKGEYDTFLKGLVAIVLRYGHLLVPEVRDHIVRDLLTVTGGHDVGIETKEVCCDFQPLPPPLLFLGDCIDPPESENHILLIETSRYLSNQILFAQTQDARYDNRANGLADWLLGYLHTIARHDFHEFNARPYQRYSLNALINLHEFASDARVRTAAQIVLDYTTTKFAVSSNRLRRLGPFRRLVSDVNAADGQHDDLVFAADPQRGFFLAYTGPVNPDGTGGEWIQFSWVIEALIAGLAPYRPPIAAYEHALSKTEATQHWLYHGERPAVRGFDGTPLLSSPEPAAGGIEIYYSSPSFLLTAGGMFVNSGYGHDELMGFKDVGAVQATTLLPTRADVKFGDVIRFDAYPDNRRSTNYGVHRGFACGANLRGLDKWCALTGTSADGPWIFLNLDLDLPGHGRLGFYVAAYRTPVADAGSFDPAPANVGLFHAMEATVMSFQEFETRTRQRNPALPAELRIGDTYAFRSADDHEFTFRLWPIGVAYLPIVHHLDGQAVVEDFRDLHLVDGPYLRSPNGHDGYFEIRPSGCAIPLVLDFRDRLNPVRTTNDALCPRLMLDRANALYGLGWELWNLNRHEDGLKSMRDRVKIFEDLAVADPGGFKAMLAQALVEETMFRTPDLPGAQRAGERAVTIYQELAGLPAVPEYPDLSGHAPNAHWVPLTGAFYFLAYAYWEDGKQSEGLRCMRNRVRVFERLASADPATFTADLLAARQILPPFGG</sequence>
<keyword evidence="2" id="KW-1185">Reference proteome</keyword>
<comment type="caution">
    <text evidence="1">The sequence shown here is derived from an EMBL/GenBank/DDBJ whole genome shotgun (WGS) entry which is preliminary data.</text>
</comment>
<protein>
    <submittedName>
        <fullName evidence="1">LGFP repeat-containing protein</fullName>
    </submittedName>
</protein>
<dbReference type="RefSeq" id="WP_262842759.1">
    <property type="nucleotide sequence ID" value="NZ_JANZYP010000013.1"/>
</dbReference>
<dbReference type="Proteomes" id="UP001595891">
    <property type="component" value="Unassembled WGS sequence"/>
</dbReference>
<reference evidence="2" key="1">
    <citation type="journal article" date="2019" name="Int. J. Syst. Evol. Microbiol.">
        <title>The Global Catalogue of Microorganisms (GCM) 10K type strain sequencing project: providing services to taxonomists for standard genome sequencing and annotation.</title>
        <authorList>
            <consortium name="The Broad Institute Genomics Platform"/>
            <consortium name="The Broad Institute Genome Sequencing Center for Infectious Disease"/>
            <person name="Wu L."/>
            <person name="Ma J."/>
        </authorList>
    </citation>
    <scope>NUCLEOTIDE SEQUENCE [LARGE SCALE GENOMIC DNA]</scope>
    <source>
        <strain evidence="2">CCUG 49560</strain>
    </source>
</reference>
<evidence type="ECO:0000313" key="2">
    <source>
        <dbReference type="Proteomes" id="UP001595891"/>
    </source>
</evidence>
<gene>
    <name evidence="1" type="ORF">ACFO8L_01570</name>
</gene>
<dbReference type="EMBL" id="JBHSFN010000001">
    <property type="protein sequence ID" value="MFC4584744.1"/>
    <property type="molecule type" value="Genomic_DNA"/>
</dbReference>
<evidence type="ECO:0000313" key="1">
    <source>
        <dbReference type="EMBL" id="MFC4584744.1"/>
    </source>
</evidence>
<organism evidence="1 2">
    <name type="scientific">Sphaerisporangium corydalis</name>
    <dbReference type="NCBI Taxonomy" id="1441875"/>
    <lineage>
        <taxon>Bacteria</taxon>
        <taxon>Bacillati</taxon>
        <taxon>Actinomycetota</taxon>
        <taxon>Actinomycetes</taxon>
        <taxon>Streptosporangiales</taxon>
        <taxon>Streptosporangiaceae</taxon>
        <taxon>Sphaerisporangium</taxon>
    </lineage>
</organism>